<dbReference type="Gene3D" id="1.20.58.320">
    <property type="entry name" value="TPR-like"/>
    <property type="match status" value="1"/>
</dbReference>
<name>A0A4S2H3Q1_9PROT</name>
<dbReference type="RefSeq" id="WP_135994702.1">
    <property type="nucleotide sequence ID" value="NZ_CP071057.1"/>
</dbReference>
<dbReference type="InterPro" id="IPR010323">
    <property type="entry name" value="DUF924"/>
</dbReference>
<dbReference type="Gene3D" id="1.25.40.10">
    <property type="entry name" value="Tetratricopeptide repeat domain"/>
    <property type="match status" value="1"/>
</dbReference>
<dbReference type="EMBL" id="SRXW01000001">
    <property type="protein sequence ID" value="TGY90204.1"/>
    <property type="molecule type" value="Genomic_DNA"/>
</dbReference>
<comment type="caution">
    <text evidence="1">The sequence shown here is derived from an EMBL/GenBank/DDBJ whole genome shotgun (WGS) entry which is preliminary data.</text>
</comment>
<dbReference type="OrthoDB" id="7593450at2"/>
<dbReference type="Proteomes" id="UP000308054">
    <property type="component" value="Unassembled WGS sequence"/>
</dbReference>
<dbReference type="AlphaFoldDB" id="A0A4S2H3Q1"/>
<sequence>MTGVAPDEIIEFWFERTPASAWFTVDPAFDARVRRLFAPFVFTLEREREIESHPWLSGPEGALALILACDQFPRNIWRGTPKAFALDAKGLMLARIAVQAGYDWVFGEDRRAFVYMPFMHSEDIEDQDACVALTEERLGADTSYARHARSHRDVIARFGRFPHRNAILGRASTPEEARFLAEGGYAPGAKRPAKSS</sequence>
<protein>
    <submittedName>
        <fullName evidence="1">DUF924 domain-containing protein</fullName>
    </submittedName>
</protein>
<dbReference type="SUPFAM" id="SSF48452">
    <property type="entry name" value="TPR-like"/>
    <property type="match status" value="1"/>
</dbReference>
<evidence type="ECO:0000313" key="2">
    <source>
        <dbReference type="Proteomes" id="UP000308054"/>
    </source>
</evidence>
<gene>
    <name evidence="1" type="ORF">E5163_03510</name>
</gene>
<proteinExistence type="predicted"/>
<dbReference type="Pfam" id="PF06041">
    <property type="entry name" value="DUF924"/>
    <property type="match status" value="1"/>
</dbReference>
<dbReference type="InterPro" id="IPR011990">
    <property type="entry name" value="TPR-like_helical_dom_sf"/>
</dbReference>
<reference evidence="1 2" key="1">
    <citation type="journal article" date="2017" name="Int. J. Syst. Evol. Microbiol.">
        <title>Marinicauda algicola sp. nov., isolated from a marine red alga Rhodosorus marinus.</title>
        <authorList>
            <person name="Jeong S.E."/>
            <person name="Jeon S.H."/>
            <person name="Chun B.H."/>
            <person name="Kim D.W."/>
            <person name="Jeon C.O."/>
        </authorList>
    </citation>
    <scope>NUCLEOTIDE SEQUENCE [LARGE SCALE GENOMIC DNA]</scope>
    <source>
        <strain evidence="1 2">JCM 31718</strain>
    </source>
</reference>
<organism evidence="1 2">
    <name type="scientific">Marinicauda algicola</name>
    <dbReference type="NCBI Taxonomy" id="2029849"/>
    <lineage>
        <taxon>Bacteria</taxon>
        <taxon>Pseudomonadati</taxon>
        <taxon>Pseudomonadota</taxon>
        <taxon>Alphaproteobacteria</taxon>
        <taxon>Maricaulales</taxon>
        <taxon>Maricaulaceae</taxon>
        <taxon>Marinicauda</taxon>
    </lineage>
</organism>
<keyword evidence="2" id="KW-1185">Reference proteome</keyword>
<evidence type="ECO:0000313" key="1">
    <source>
        <dbReference type="EMBL" id="TGY90204.1"/>
    </source>
</evidence>
<accession>A0A4S2H3Q1</accession>